<evidence type="ECO:0000313" key="2">
    <source>
        <dbReference type="Proteomes" id="UP000288716"/>
    </source>
</evidence>
<dbReference type="EMBL" id="NCKV01003394">
    <property type="protein sequence ID" value="RWS25771.1"/>
    <property type="molecule type" value="Genomic_DNA"/>
</dbReference>
<keyword evidence="2" id="KW-1185">Reference proteome</keyword>
<comment type="caution">
    <text evidence="1">The sequence shown here is derived from an EMBL/GenBank/DDBJ whole genome shotgun (WGS) entry which is preliminary data.</text>
</comment>
<feature type="non-terminal residue" evidence="1">
    <location>
        <position position="1"/>
    </location>
</feature>
<protein>
    <submittedName>
        <fullName evidence="1">Uncharacterized protein</fullName>
    </submittedName>
</protein>
<reference evidence="1 2" key="1">
    <citation type="journal article" date="2018" name="Gigascience">
        <title>Genomes of trombidid mites reveal novel predicted allergens and laterally-transferred genes associated with secondary metabolism.</title>
        <authorList>
            <person name="Dong X."/>
            <person name="Chaisiri K."/>
            <person name="Xia D."/>
            <person name="Armstrong S.D."/>
            <person name="Fang Y."/>
            <person name="Donnelly M.J."/>
            <person name="Kadowaki T."/>
            <person name="McGarry J.W."/>
            <person name="Darby A.C."/>
            <person name="Makepeace B.L."/>
        </authorList>
    </citation>
    <scope>NUCLEOTIDE SEQUENCE [LARGE SCALE GENOMIC DNA]</scope>
    <source>
        <strain evidence="1">UoL-UT</strain>
    </source>
</reference>
<name>A0A443SE41_9ACAR</name>
<accession>A0A443SE41</accession>
<sequence length="53" mass="6354">YKPFPTSKFPLSLVLLRVQFQNHSIFPLTDSSKTIFRNEIFQRQKQQRLAQQC</sequence>
<organism evidence="1 2">
    <name type="scientific">Leptotrombidium deliense</name>
    <dbReference type="NCBI Taxonomy" id="299467"/>
    <lineage>
        <taxon>Eukaryota</taxon>
        <taxon>Metazoa</taxon>
        <taxon>Ecdysozoa</taxon>
        <taxon>Arthropoda</taxon>
        <taxon>Chelicerata</taxon>
        <taxon>Arachnida</taxon>
        <taxon>Acari</taxon>
        <taxon>Acariformes</taxon>
        <taxon>Trombidiformes</taxon>
        <taxon>Prostigmata</taxon>
        <taxon>Anystina</taxon>
        <taxon>Parasitengona</taxon>
        <taxon>Trombiculoidea</taxon>
        <taxon>Trombiculidae</taxon>
        <taxon>Leptotrombidium</taxon>
    </lineage>
</organism>
<evidence type="ECO:0000313" key="1">
    <source>
        <dbReference type="EMBL" id="RWS25771.1"/>
    </source>
</evidence>
<dbReference type="Proteomes" id="UP000288716">
    <property type="component" value="Unassembled WGS sequence"/>
</dbReference>
<dbReference type="AlphaFoldDB" id="A0A443SE41"/>
<proteinExistence type="predicted"/>
<dbReference type="VEuPathDB" id="VectorBase:LDEU006269"/>
<gene>
    <name evidence="1" type="ORF">B4U80_07651</name>
</gene>